<evidence type="ECO:0000313" key="1">
    <source>
        <dbReference type="EMBL" id="KAJ7749903.1"/>
    </source>
</evidence>
<comment type="caution">
    <text evidence="1">The sequence shown here is derived from an EMBL/GenBank/DDBJ whole genome shotgun (WGS) entry which is preliminary data.</text>
</comment>
<protein>
    <submittedName>
        <fullName evidence="1">Uncharacterized protein</fullName>
    </submittedName>
</protein>
<organism evidence="1 2">
    <name type="scientific">Mycena metata</name>
    <dbReference type="NCBI Taxonomy" id="1033252"/>
    <lineage>
        <taxon>Eukaryota</taxon>
        <taxon>Fungi</taxon>
        <taxon>Dikarya</taxon>
        <taxon>Basidiomycota</taxon>
        <taxon>Agaricomycotina</taxon>
        <taxon>Agaricomycetes</taxon>
        <taxon>Agaricomycetidae</taxon>
        <taxon>Agaricales</taxon>
        <taxon>Marasmiineae</taxon>
        <taxon>Mycenaceae</taxon>
        <taxon>Mycena</taxon>
    </lineage>
</organism>
<sequence>MSATATAALGSIVIWVSRTSRTPWNESDTMERRRRLSQLVFFSLWATRENGHQTRRGKLRRSSSAEVFIEIEGITARSFRTLWVGVMNTGTNSGNSDSNLFY</sequence>
<name>A0AAD7IT91_9AGAR</name>
<reference evidence="1" key="1">
    <citation type="submission" date="2023-03" db="EMBL/GenBank/DDBJ databases">
        <title>Massive genome expansion in bonnet fungi (Mycena s.s.) driven by repeated elements and novel gene families across ecological guilds.</title>
        <authorList>
            <consortium name="Lawrence Berkeley National Laboratory"/>
            <person name="Harder C.B."/>
            <person name="Miyauchi S."/>
            <person name="Viragh M."/>
            <person name="Kuo A."/>
            <person name="Thoen E."/>
            <person name="Andreopoulos B."/>
            <person name="Lu D."/>
            <person name="Skrede I."/>
            <person name="Drula E."/>
            <person name="Henrissat B."/>
            <person name="Morin E."/>
            <person name="Kohler A."/>
            <person name="Barry K."/>
            <person name="LaButti K."/>
            <person name="Morin E."/>
            <person name="Salamov A."/>
            <person name="Lipzen A."/>
            <person name="Mereny Z."/>
            <person name="Hegedus B."/>
            <person name="Baldrian P."/>
            <person name="Stursova M."/>
            <person name="Weitz H."/>
            <person name="Taylor A."/>
            <person name="Grigoriev I.V."/>
            <person name="Nagy L.G."/>
            <person name="Martin F."/>
            <person name="Kauserud H."/>
        </authorList>
    </citation>
    <scope>NUCLEOTIDE SEQUENCE</scope>
    <source>
        <strain evidence="1">CBHHK182m</strain>
    </source>
</reference>
<dbReference type="EMBL" id="JARKIB010000067">
    <property type="protein sequence ID" value="KAJ7749903.1"/>
    <property type="molecule type" value="Genomic_DNA"/>
</dbReference>
<dbReference type="Proteomes" id="UP001215598">
    <property type="component" value="Unassembled WGS sequence"/>
</dbReference>
<proteinExistence type="predicted"/>
<accession>A0AAD7IT91</accession>
<evidence type="ECO:0000313" key="2">
    <source>
        <dbReference type="Proteomes" id="UP001215598"/>
    </source>
</evidence>
<gene>
    <name evidence="1" type="ORF">B0H16DRAFT_1550573</name>
</gene>
<keyword evidence="2" id="KW-1185">Reference proteome</keyword>
<dbReference type="AlphaFoldDB" id="A0AAD7IT91"/>